<reference evidence="5 6" key="1">
    <citation type="submission" date="2018-05" db="EMBL/GenBank/DDBJ databases">
        <authorList>
            <person name="Lanie J.A."/>
            <person name="Ng W.-L."/>
            <person name="Kazmierczak K.M."/>
            <person name="Andrzejewski T.M."/>
            <person name="Davidsen T.M."/>
            <person name="Wayne K.J."/>
            <person name="Tettelin H."/>
            <person name="Glass J.I."/>
            <person name="Rusch D."/>
            <person name="Podicherti R."/>
            <person name="Tsui H.-C.T."/>
            <person name="Winkler M.E."/>
        </authorList>
    </citation>
    <scope>NUCLEOTIDE SEQUENCE [LARGE SCALE GENOMIC DNA]</scope>
    <source>
        <strain evidence="5 6">BUT-10</strain>
    </source>
</reference>
<dbReference type="InterPro" id="IPR003439">
    <property type="entry name" value="ABC_transporter-like_ATP-bd"/>
</dbReference>
<keyword evidence="1" id="KW-0677">Repeat</keyword>
<dbReference type="PANTHER" id="PTHR19211">
    <property type="entry name" value="ATP-BINDING TRANSPORT PROTEIN-RELATED"/>
    <property type="match status" value="1"/>
</dbReference>
<dbReference type="Proteomes" id="UP000249524">
    <property type="component" value="Unassembled WGS sequence"/>
</dbReference>
<dbReference type="GO" id="GO:0005524">
    <property type="term" value="F:ATP binding"/>
    <property type="evidence" value="ECO:0007669"/>
    <property type="project" value="UniProtKB-KW"/>
</dbReference>
<feature type="domain" description="ABC transporter" evidence="4">
    <location>
        <begin position="338"/>
        <end position="527"/>
    </location>
</feature>
<gene>
    <name evidence="5" type="ORF">DJ019_20305</name>
</gene>
<evidence type="ECO:0000256" key="3">
    <source>
        <dbReference type="ARBA" id="ARBA00022840"/>
    </source>
</evidence>
<dbReference type="PROSITE" id="PS50893">
    <property type="entry name" value="ABC_TRANSPORTER_2"/>
    <property type="match status" value="2"/>
</dbReference>
<dbReference type="InterPro" id="IPR050611">
    <property type="entry name" value="ABCF"/>
</dbReference>
<keyword evidence="2" id="KW-0547">Nucleotide-binding</keyword>
<dbReference type="InterPro" id="IPR017871">
    <property type="entry name" value="ABC_transporter-like_CS"/>
</dbReference>
<dbReference type="SMART" id="SM00382">
    <property type="entry name" value="AAA"/>
    <property type="match status" value="2"/>
</dbReference>
<feature type="domain" description="ABC transporter" evidence="4">
    <location>
        <begin position="5"/>
        <end position="235"/>
    </location>
</feature>
<keyword evidence="6" id="KW-1185">Reference proteome</keyword>
<dbReference type="PANTHER" id="PTHR19211:SF6">
    <property type="entry name" value="BLL7188 PROTEIN"/>
    <property type="match status" value="1"/>
</dbReference>
<evidence type="ECO:0000313" key="6">
    <source>
        <dbReference type="Proteomes" id="UP000249524"/>
    </source>
</evidence>
<evidence type="ECO:0000256" key="1">
    <source>
        <dbReference type="ARBA" id="ARBA00022737"/>
    </source>
</evidence>
<dbReference type="Gene3D" id="3.40.50.300">
    <property type="entry name" value="P-loop containing nucleotide triphosphate hydrolases"/>
    <property type="match status" value="2"/>
</dbReference>
<evidence type="ECO:0000256" key="2">
    <source>
        <dbReference type="ARBA" id="ARBA00022741"/>
    </source>
</evidence>
<dbReference type="Pfam" id="PF00005">
    <property type="entry name" value="ABC_tran"/>
    <property type="match status" value="2"/>
</dbReference>
<dbReference type="FunFam" id="3.40.50.300:FF:000597">
    <property type="entry name" value="ABC transporter ATP-binding protein"/>
    <property type="match status" value="1"/>
</dbReference>
<evidence type="ECO:0000259" key="4">
    <source>
        <dbReference type="PROSITE" id="PS50893"/>
    </source>
</evidence>
<dbReference type="PROSITE" id="PS00211">
    <property type="entry name" value="ABC_TRANSPORTER_1"/>
    <property type="match status" value="1"/>
</dbReference>
<sequence>MPAHITLDGLSYATPDGRVLLDNLTLAFGAERTGLVGRNGVGKSTLVRLILGELAPGAGTLTVRGRLGVLRQALAPPPGASVADLLGVAAPLARLRRIEAGEGSEDDLAEADWTLEPRLDAALAEVGLPGLDLARPAASLSGGQSTRASLAGLLAAEPDLLILDEPTNNLDAAARDLVAEVLGRWKGGAIVVSHDRTLLRRMDRIVELSSLGAEVYGGDYDLYAARKAEAEAAAVRDLADAQRGALRAAREGQVALERQARRDAAGKRSRARNDAPKILLDARQDRAEATGGRIRHLADRKASEAAEAVSAAEARVERVRRLAFDLPPSGLPAGKLVLSMEQAAFAWPGGPALLAGVDLRITGPERVAVSGPNGSGKTTLLRLAAGELAPTAGQVTRGARTAFLDQQTALLGQDASLVEAFRRLTPAASENAARAALARFLFRNTAADKPVASLSGGERLRAALACVLAGEAPPQLLILDEPTNHLDLDSIGAVEAALRGYDGALLVVSHDQDFLEAVGVERTLRLPDMAEEAKR</sequence>
<proteinExistence type="predicted"/>
<dbReference type="AlphaFoldDB" id="A0A328B6N9"/>
<protein>
    <submittedName>
        <fullName evidence="5">ABC transporter ATP-binding protein</fullName>
    </submittedName>
</protein>
<dbReference type="CDD" id="cd03221">
    <property type="entry name" value="ABCF_EF-3"/>
    <property type="match status" value="2"/>
</dbReference>
<dbReference type="SUPFAM" id="SSF52540">
    <property type="entry name" value="P-loop containing nucleoside triphosphate hydrolases"/>
    <property type="match status" value="2"/>
</dbReference>
<name>A0A328B6N9_9CAUL</name>
<dbReference type="InterPro" id="IPR027417">
    <property type="entry name" value="P-loop_NTPase"/>
</dbReference>
<dbReference type="GO" id="GO:0016887">
    <property type="term" value="F:ATP hydrolysis activity"/>
    <property type="evidence" value="ECO:0007669"/>
    <property type="project" value="InterPro"/>
</dbReference>
<accession>A0A328B6N9</accession>
<dbReference type="InterPro" id="IPR003593">
    <property type="entry name" value="AAA+_ATPase"/>
</dbReference>
<dbReference type="EMBL" id="QFYS01000014">
    <property type="protein sequence ID" value="RAK62061.1"/>
    <property type="molecule type" value="Genomic_DNA"/>
</dbReference>
<dbReference type="FunFam" id="3.40.50.300:FF:001320">
    <property type="entry name" value="Heme ABC transporter ATP-binding protein"/>
    <property type="match status" value="1"/>
</dbReference>
<keyword evidence="3 5" id="KW-0067">ATP-binding</keyword>
<evidence type="ECO:0000313" key="5">
    <source>
        <dbReference type="EMBL" id="RAK62061.1"/>
    </source>
</evidence>
<organism evidence="5 6">
    <name type="scientific">Phenylobacterium kunshanense</name>
    <dbReference type="NCBI Taxonomy" id="1445034"/>
    <lineage>
        <taxon>Bacteria</taxon>
        <taxon>Pseudomonadati</taxon>
        <taxon>Pseudomonadota</taxon>
        <taxon>Alphaproteobacteria</taxon>
        <taxon>Caulobacterales</taxon>
        <taxon>Caulobacteraceae</taxon>
        <taxon>Phenylobacterium</taxon>
    </lineage>
</organism>
<dbReference type="OrthoDB" id="7168152at2"/>
<comment type="caution">
    <text evidence="5">The sequence shown here is derived from an EMBL/GenBank/DDBJ whole genome shotgun (WGS) entry which is preliminary data.</text>
</comment>
<dbReference type="RefSeq" id="WP_111278653.1">
    <property type="nucleotide sequence ID" value="NZ_QFYS01000014.1"/>
</dbReference>